<feature type="transmembrane region" description="Helical" evidence="7">
    <location>
        <begin position="312"/>
        <end position="335"/>
    </location>
</feature>
<dbReference type="Proteomes" id="UP000246635">
    <property type="component" value="Unassembled WGS sequence"/>
</dbReference>
<evidence type="ECO:0000313" key="9">
    <source>
        <dbReference type="Proteomes" id="UP000246635"/>
    </source>
</evidence>
<reference evidence="8 9" key="1">
    <citation type="submission" date="2018-05" db="EMBL/GenBank/DDBJ databases">
        <title>Genomic Encyclopedia of Type Strains, Phase III (KMG-III): the genomes of soil and plant-associated and newly described type strains.</title>
        <authorList>
            <person name="Whitman W."/>
        </authorList>
    </citation>
    <scope>NUCLEOTIDE SEQUENCE [LARGE SCALE GENOMIC DNA]</scope>
    <source>
        <strain evidence="8 9">CECT 5696</strain>
    </source>
</reference>
<comment type="subcellular location">
    <subcellularLocation>
        <location evidence="1">Cell membrane</location>
        <topology evidence="1">Multi-pass membrane protein</topology>
    </subcellularLocation>
</comment>
<dbReference type="InterPro" id="IPR052923">
    <property type="entry name" value="UPF0718"/>
</dbReference>
<feature type="transmembrane region" description="Helical" evidence="7">
    <location>
        <begin position="49"/>
        <end position="75"/>
    </location>
</feature>
<dbReference type="EMBL" id="QGTQ01000015">
    <property type="protein sequence ID" value="PWV99345.1"/>
    <property type="molecule type" value="Genomic_DNA"/>
</dbReference>
<proteinExistence type="inferred from homology"/>
<keyword evidence="6 7" id="KW-0472">Membrane</keyword>
<evidence type="ECO:0000256" key="1">
    <source>
        <dbReference type="ARBA" id="ARBA00004651"/>
    </source>
</evidence>
<feature type="transmembrane region" description="Helical" evidence="7">
    <location>
        <begin position="219"/>
        <end position="237"/>
    </location>
</feature>
<feature type="transmembrane region" description="Helical" evidence="7">
    <location>
        <begin position="271"/>
        <end position="292"/>
    </location>
</feature>
<dbReference type="Pfam" id="PF03773">
    <property type="entry name" value="ArsP_1"/>
    <property type="match status" value="1"/>
</dbReference>
<dbReference type="AlphaFoldDB" id="A0A2V2YRV4"/>
<dbReference type="InterPro" id="IPR005524">
    <property type="entry name" value="DUF318"/>
</dbReference>
<feature type="transmembrane region" description="Helical" evidence="7">
    <location>
        <begin position="12"/>
        <end position="29"/>
    </location>
</feature>
<feature type="transmembrane region" description="Helical" evidence="7">
    <location>
        <begin position="155"/>
        <end position="177"/>
    </location>
</feature>
<keyword evidence="5 7" id="KW-1133">Transmembrane helix</keyword>
<protein>
    <recommendedName>
        <fullName evidence="10">Permease</fullName>
    </recommendedName>
</protein>
<keyword evidence="9" id="KW-1185">Reference proteome</keyword>
<evidence type="ECO:0000256" key="6">
    <source>
        <dbReference type="ARBA" id="ARBA00023136"/>
    </source>
</evidence>
<feature type="transmembrane region" description="Helical" evidence="7">
    <location>
        <begin position="123"/>
        <end position="148"/>
    </location>
</feature>
<dbReference type="PANTHER" id="PTHR34184">
    <property type="entry name" value="UPF0718 PROTEIN YCGR"/>
    <property type="match status" value="1"/>
</dbReference>
<keyword evidence="4 7" id="KW-0812">Transmembrane</keyword>
<dbReference type="PANTHER" id="PTHR34184:SF4">
    <property type="entry name" value="UPF0718 PROTEIN YCGR"/>
    <property type="match status" value="1"/>
</dbReference>
<organism evidence="8 9">
    <name type="scientific">Paenibacillus cellulosilyticus</name>
    <dbReference type="NCBI Taxonomy" id="375489"/>
    <lineage>
        <taxon>Bacteria</taxon>
        <taxon>Bacillati</taxon>
        <taxon>Bacillota</taxon>
        <taxon>Bacilli</taxon>
        <taxon>Bacillales</taxon>
        <taxon>Paenibacillaceae</taxon>
        <taxon>Paenibacillus</taxon>
    </lineage>
</organism>
<evidence type="ECO:0000256" key="2">
    <source>
        <dbReference type="ARBA" id="ARBA00006386"/>
    </source>
</evidence>
<dbReference type="GO" id="GO:0005886">
    <property type="term" value="C:plasma membrane"/>
    <property type="evidence" value="ECO:0007669"/>
    <property type="project" value="UniProtKB-SubCell"/>
</dbReference>
<sequence>MNPKSILHWKPEYTFIAVLAFVVAMALHPEWLSTDVIVSAARLSTFKTMLISIVLETIPFLLLGVAVSSLMHVYIPEAWIRRLIPKNPLLGIVTASLLGILFPVCECGLIPVVRRLMAKGMPLYAGVVFMLSGPVVNPVVYSATYVAFRSRQEMVYARMGLAVAVALAIGLIVYFVVKRNPIRESRESMRVTFNVLRTPSRTSKFNEAMQHAGSEFFDMGKYLIVGSILAALIQTFVPRSELLAIGQGAYTSHLFMMGFAYILSLCSTSDAFVASSFLGTFSASSLLTFMVFGPMIDMKGTLMLLSVFKAKFVVLIIALVAILVPLGSLLVGTFIW</sequence>
<evidence type="ECO:0000256" key="7">
    <source>
        <dbReference type="SAM" id="Phobius"/>
    </source>
</evidence>
<evidence type="ECO:0008006" key="10">
    <source>
        <dbReference type="Google" id="ProtNLM"/>
    </source>
</evidence>
<gene>
    <name evidence="8" type="ORF">DFQ01_11561</name>
</gene>
<feature type="transmembrane region" description="Helical" evidence="7">
    <location>
        <begin position="87"/>
        <end position="111"/>
    </location>
</feature>
<name>A0A2V2YRV4_9BACL</name>
<evidence type="ECO:0000256" key="3">
    <source>
        <dbReference type="ARBA" id="ARBA00022475"/>
    </source>
</evidence>
<evidence type="ECO:0000256" key="5">
    <source>
        <dbReference type="ARBA" id="ARBA00022989"/>
    </source>
</evidence>
<dbReference type="RefSeq" id="WP_342770001.1">
    <property type="nucleotide sequence ID" value="NZ_CP054612.1"/>
</dbReference>
<accession>A0A2V2YRV4</accession>
<feature type="transmembrane region" description="Helical" evidence="7">
    <location>
        <begin position="249"/>
        <end position="265"/>
    </location>
</feature>
<keyword evidence="3" id="KW-1003">Cell membrane</keyword>
<evidence type="ECO:0000256" key="4">
    <source>
        <dbReference type="ARBA" id="ARBA00022692"/>
    </source>
</evidence>
<comment type="caution">
    <text evidence="8">The sequence shown here is derived from an EMBL/GenBank/DDBJ whole genome shotgun (WGS) entry which is preliminary data.</text>
</comment>
<comment type="similarity">
    <text evidence="2">Belongs to the UPF0718 family.</text>
</comment>
<evidence type="ECO:0000313" key="8">
    <source>
        <dbReference type="EMBL" id="PWV99345.1"/>
    </source>
</evidence>